<keyword evidence="3" id="KW-1185">Reference proteome</keyword>
<dbReference type="RefSeq" id="WP_090418435.1">
    <property type="nucleotide sequence ID" value="NZ_CTEC01000001.1"/>
</dbReference>
<evidence type="ECO:0000313" key="3">
    <source>
        <dbReference type="Proteomes" id="UP000199601"/>
    </source>
</evidence>
<dbReference type="AlphaFoldDB" id="A0A0U1CZ75"/>
<protein>
    <submittedName>
        <fullName evidence="2">Uncharacterized protein</fullName>
    </submittedName>
</protein>
<gene>
    <name evidence="2" type="ORF">BN000_00668</name>
</gene>
<evidence type="ECO:0000256" key="1">
    <source>
        <dbReference type="SAM" id="MobiDB-lite"/>
    </source>
</evidence>
<dbReference type="EMBL" id="CTEC01000001">
    <property type="protein sequence ID" value="CQD03862.1"/>
    <property type="molecule type" value="Genomic_DNA"/>
</dbReference>
<evidence type="ECO:0000313" key="2">
    <source>
        <dbReference type="EMBL" id="CQD03862.1"/>
    </source>
</evidence>
<feature type="compositionally biased region" description="Polar residues" evidence="1">
    <location>
        <begin position="1"/>
        <end position="17"/>
    </location>
</feature>
<sequence length="119" mass="13251">MSDANSLQSDISGTNANGDPEMWRIVCSRYPQGPDAIVGNPDKQEWASEHNGVEYAGHFDAFEQIVPIGDQISWTWKFSDGIVRDPRFILHELMEDLIARRKAAGQPTTAFPNPKQPPA</sequence>
<proteinExistence type="predicted"/>
<reference evidence="3" key="1">
    <citation type="submission" date="2015-03" db="EMBL/GenBank/DDBJ databases">
        <authorList>
            <person name="Urmite Genomes"/>
        </authorList>
    </citation>
    <scope>NUCLEOTIDE SEQUENCE [LARGE SCALE GENOMIC DNA]</scope>
    <source>
        <strain evidence="3">CSUR P1344</strain>
    </source>
</reference>
<name>A0A0U1CZ75_9MYCO</name>
<feature type="region of interest" description="Disordered" evidence="1">
    <location>
        <begin position="1"/>
        <end position="20"/>
    </location>
</feature>
<accession>A0A0U1CZ75</accession>
<organism evidence="2 3">
    <name type="scientific">Mycobacterium europaeum</name>
    <dbReference type="NCBI Taxonomy" id="761804"/>
    <lineage>
        <taxon>Bacteria</taxon>
        <taxon>Bacillati</taxon>
        <taxon>Actinomycetota</taxon>
        <taxon>Actinomycetes</taxon>
        <taxon>Mycobacteriales</taxon>
        <taxon>Mycobacteriaceae</taxon>
        <taxon>Mycobacterium</taxon>
        <taxon>Mycobacterium simiae complex</taxon>
    </lineage>
</organism>
<dbReference type="Proteomes" id="UP000199601">
    <property type="component" value="Unassembled WGS sequence"/>
</dbReference>